<dbReference type="GO" id="GO:0005524">
    <property type="term" value="F:ATP binding"/>
    <property type="evidence" value="ECO:0007669"/>
    <property type="project" value="UniProtKB-KW"/>
</dbReference>
<keyword evidence="13" id="KW-0594">Phospholipid biosynthesis</keyword>
<evidence type="ECO:0000256" key="15">
    <source>
        <dbReference type="PIRSR" id="PIRSR600829-1"/>
    </source>
</evidence>
<dbReference type="AlphaFoldDB" id="A0A1Y6C5Q3"/>
<feature type="binding site" evidence="18">
    <location>
        <position position="72"/>
    </location>
    <ligand>
        <name>a divalent metal cation</name>
        <dbReference type="ChEBI" id="CHEBI:60240"/>
    </ligand>
</feature>
<feature type="binding site" evidence="18">
    <location>
        <position position="24"/>
    </location>
    <ligand>
        <name>a divalent metal cation</name>
        <dbReference type="ChEBI" id="CHEBI:60240"/>
    </ligand>
</feature>
<feature type="binding site" evidence="17">
    <location>
        <begin position="81"/>
        <end position="83"/>
    </location>
    <ligand>
        <name>ATP</name>
        <dbReference type="ChEBI" id="CHEBI:30616"/>
    </ligand>
</feature>
<evidence type="ECO:0000256" key="5">
    <source>
        <dbReference type="ARBA" id="ARBA00022679"/>
    </source>
</evidence>
<comment type="subcellular location">
    <subcellularLocation>
        <location evidence="1">Cell membrane</location>
        <topology evidence="1">Multi-pass membrane protein</topology>
    </subcellularLocation>
</comment>
<keyword evidence="8 20" id="KW-0418">Kinase</keyword>
<keyword evidence="14" id="KW-1208">Phospholipid metabolism</keyword>
<keyword evidence="6 19" id="KW-0812">Transmembrane</keyword>
<feature type="binding site" evidence="16">
    <location>
        <position position="65"/>
    </location>
    <ligand>
        <name>substrate</name>
    </ligand>
</feature>
<evidence type="ECO:0000256" key="11">
    <source>
        <dbReference type="ARBA" id="ARBA00023098"/>
    </source>
</evidence>
<evidence type="ECO:0000256" key="19">
    <source>
        <dbReference type="SAM" id="Phobius"/>
    </source>
</evidence>
<dbReference type="GO" id="GO:0005886">
    <property type="term" value="C:plasma membrane"/>
    <property type="evidence" value="ECO:0007669"/>
    <property type="project" value="UniProtKB-SubCell"/>
</dbReference>
<feature type="transmembrane region" description="Helical" evidence="19">
    <location>
        <begin position="27"/>
        <end position="44"/>
    </location>
</feature>
<comment type="cofactor">
    <cofactor evidence="18">
        <name>Mg(2+)</name>
        <dbReference type="ChEBI" id="CHEBI:18420"/>
    </cofactor>
    <text evidence="18">Mn(2+), Zn(2+), Cd(2+) and Co(2+) support activity to lesser extents.</text>
</comment>
<dbReference type="CDD" id="cd14263">
    <property type="entry name" value="DAGK_IM_like"/>
    <property type="match status" value="1"/>
</dbReference>
<organism evidence="20 21">
    <name type="scientific">Pseudogulbenkiania subflava DSM 22618</name>
    <dbReference type="NCBI Taxonomy" id="1123014"/>
    <lineage>
        <taxon>Bacteria</taxon>
        <taxon>Pseudomonadati</taxon>
        <taxon>Pseudomonadota</taxon>
        <taxon>Betaproteobacteria</taxon>
        <taxon>Neisseriales</taxon>
        <taxon>Chromobacteriaceae</taxon>
        <taxon>Pseudogulbenkiania</taxon>
    </lineage>
</organism>
<evidence type="ECO:0000256" key="4">
    <source>
        <dbReference type="ARBA" id="ARBA00022516"/>
    </source>
</evidence>
<evidence type="ECO:0000256" key="2">
    <source>
        <dbReference type="ARBA" id="ARBA00005967"/>
    </source>
</evidence>
<evidence type="ECO:0000256" key="7">
    <source>
        <dbReference type="ARBA" id="ARBA00022741"/>
    </source>
</evidence>
<dbReference type="PANTHER" id="PTHR34299">
    <property type="entry name" value="DIACYLGLYCEROL KINASE"/>
    <property type="match status" value="1"/>
</dbReference>
<name>A0A1Y6C5Q3_9NEIS</name>
<feature type="binding site" evidence="17">
    <location>
        <position position="72"/>
    </location>
    <ligand>
        <name>ATP</name>
        <dbReference type="ChEBI" id="CHEBI:30616"/>
    </ligand>
</feature>
<keyword evidence="3" id="KW-1003">Cell membrane</keyword>
<proteinExistence type="inferred from homology"/>
<evidence type="ECO:0000256" key="3">
    <source>
        <dbReference type="ARBA" id="ARBA00022475"/>
    </source>
</evidence>
<evidence type="ECO:0000256" key="18">
    <source>
        <dbReference type="PIRSR" id="PIRSR600829-4"/>
    </source>
</evidence>
<reference evidence="21" key="1">
    <citation type="submission" date="2017-04" db="EMBL/GenBank/DDBJ databases">
        <authorList>
            <person name="Varghese N."/>
            <person name="Submissions S."/>
        </authorList>
    </citation>
    <scope>NUCLEOTIDE SEQUENCE [LARGE SCALE GENOMIC DNA]</scope>
    <source>
        <strain evidence="21">DSM 22618</strain>
    </source>
</reference>
<protein>
    <submittedName>
        <fullName evidence="20">Diacylglycerol kinase (ATP)</fullName>
    </submittedName>
</protein>
<feature type="binding site" evidence="17">
    <location>
        <position position="24"/>
    </location>
    <ligand>
        <name>ATP</name>
        <dbReference type="ChEBI" id="CHEBI:30616"/>
    </ligand>
</feature>
<feature type="transmembrane region" description="Helical" evidence="19">
    <location>
        <begin position="92"/>
        <end position="113"/>
    </location>
</feature>
<keyword evidence="11" id="KW-0443">Lipid metabolism</keyword>
<dbReference type="Gene3D" id="1.10.287.3610">
    <property type="match status" value="1"/>
</dbReference>
<comment type="similarity">
    <text evidence="2">Belongs to the bacterial diacylglycerol kinase family.</text>
</comment>
<keyword evidence="18" id="KW-0479">Metal-binding</keyword>
<keyword evidence="9 17" id="KW-0067">ATP-binding</keyword>
<dbReference type="EMBL" id="FXAG01000016">
    <property type="protein sequence ID" value="SMF37453.1"/>
    <property type="molecule type" value="Genomic_DNA"/>
</dbReference>
<keyword evidence="5" id="KW-0808">Transferase</keyword>
<evidence type="ECO:0000256" key="10">
    <source>
        <dbReference type="ARBA" id="ARBA00022989"/>
    </source>
</evidence>
<feature type="binding site" evidence="17">
    <location>
        <position position="12"/>
    </location>
    <ligand>
        <name>ATP</name>
        <dbReference type="ChEBI" id="CHEBI:30616"/>
    </ligand>
</feature>
<evidence type="ECO:0000256" key="9">
    <source>
        <dbReference type="ARBA" id="ARBA00022840"/>
    </source>
</evidence>
<dbReference type="InterPro" id="IPR036945">
    <property type="entry name" value="DAGK_sf"/>
</dbReference>
<keyword evidence="21" id="KW-1185">Reference proteome</keyword>
<feature type="binding site" evidence="17">
    <location>
        <begin position="90"/>
        <end position="91"/>
    </location>
    <ligand>
        <name>ATP</name>
        <dbReference type="ChEBI" id="CHEBI:30616"/>
    </ligand>
</feature>
<evidence type="ECO:0000313" key="20">
    <source>
        <dbReference type="EMBL" id="SMF37453.1"/>
    </source>
</evidence>
<sequence length="118" mass="12512">MKGQSFDKRLGYALRGLVLAIGREKSLRTQLLAAVVILIVLLLVRPAALWWAILALAVGLVLVAELANTALETLIDHLHPERHPEIGVAKDIAAGAVLLASFMALLVGIAFLLSCLGA</sequence>
<keyword evidence="12 19" id="KW-0472">Membrane</keyword>
<evidence type="ECO:0000256" key="8">
    <source>
        <dbReference type="ARBA" id="ARBA00022777"/>
    </source>
</evidence>
<dbReference type="GO" id="GO:0008654">
    <property type="term" value="P:phospholipid biosynthetic process"/>
    <property type="evidence" value="ECO:0007669"/>
    <property type="project" value="UniProtKB-KW"/>
</dbReference>
<keyword evidence="10 19" id="KW-1133">Transmembrane helix</keyword>
<evidence type="ECO:0000256" key="17">
    <source>
        <dbReference type="PIRSR" id="PIRSR600829-3"/>
    </source>
</evidence>
<gene>
    <name evidence="20" type="ORF">SAMN02745746_02825</name>
</gene>
<evidence type="ECO:0000256" key="13">
    <source>
        <dbReference type="ARBA" id="ARBA00023209"/>
    </source>
</evidence>
<dbReference type="GO" id="GO:0046872">
    <property type="term" value="F:metal ion binding"/>
    <property type="evidence" value="ECO:0007669"/>
    <property type="project" value="UniProtKB-KW"/>
</dbReference>
<evidence type="ECO:0000256" key="14">
    <source>
        <dbReference type="ARBA" id="ARBA00023264"/>
    </source>
</evidence>
<dbReference type="Proteomes" id="UP000192920">
    <property type="component" value="Unassembled WGS sequence"/>
</dbReference>
<dbReference type="InterPro" id="IPR000829">
    <property type="entry name" value="DAGK"/>
</dbReference>
<dbReference type="PANTHER" id="PTHR34299:SF1">
    <property type="entry name" value="DIACYLGLYCEROL KINASE"/>
    <property type="match status" value="1"/>
</dbReference>
<evidence type="ECO:0000256" key="1">
    <source>
        <dbReference type="ARBA" id="ARBA00004651"/>
    </source>
</evidence>
<dbReference type="Pfam" id="PF01219">
    <property type="entry name" value="DAGK_prokar"/>
    <property type="match status" value="1"/>
</dbReference>
<evidence type="ECO:0000256" key="12">
    <source>
        <dbReference type="ARBA" id="ARBA00023136"/>
    </source>
</evidence>
<dbReference type="GO" id="GO:0016301">
    <property type="term" value="F:kinase activity"/>
    <property type="evidence" value="ECO:0007669"/>
    <property type="project" value="UniProtKB-KW"/>
</dbReference>
<keyword evidence="4" id="KW-0444">Lipid biosynthesis</keyword>
<evidence type="ECO:0000256" key="6">
    <source>
        <dbReference type="ARBA" id="ARBA00022692"/>
    </source>
</evidence>
<evidence type="ECO:0000256" key="16">
    <source>
        <dbReference type="PIRSR" id="PIRSR600829-2"/>
    </source>
</evidence>
<evidence type="ECO:0000313" key="21">
    <source>
        <dbReference type="Proteomes" id="UP000192920"/>
    </source>
</evidence>
<feature type="active site" description="Proton acceptor" evidence="15">
    <location>
        <position position="65"/>
    </location>
</feature>
<accession>A0A1Y6C5Q3</accession>
<keyword evidence="18" id="KW-0460">Magnesium</keyword>
<keyword evidence="7 17" id="KW-0547">Nucleotide-binding</keyword>
<dbReference type="STRING" id="1123014.SAMN02745746_02825"/>
<dbReference type="RefSeq" id="WP_085276967.1">
    <property type="nucleotide sequence ID" value="NZ_FXAG01000016.1"/>
</dbReference>